<evidence type="ECO:0000256" key="3">
    <source>
        <dbReference type="ARBA" id="ARBA00022833"/>
    </source>
</evidence>
<dbReference type="InterPro" id="IPR036864">
    <property type="entry name" value="Zn2-C6_fun-type_DNA-bd_sf"/>
</dbReference>
<dbReference type="InterPro" id="IPR007219">
    <property type="entry name" value="XnlR_reg_dom"/>
</dbReference>
<dbReference type="EMBL" id="JAGTJQ010000005">
    <property type="protein sequence ID" value="KAH7031455.1"/>
    <property type="molecule type" value="Genomic_DNA"/>
</dbReference>
<dbReference type="InterPro" id="IPR052202">
    <property type="entry name" value="Yeast_MetPath_Reg"/>
</dbReference>
<reference evidence="9" key="1">
    <citation type="journal article" date="2021" name="Nat. Commun.">
        <title>Genetic determinants of endophytism in the Arabidopsis root mycobiome.</title>
        <authorList>
            <person name="Mesny F."/>
            <person name="Miyauchi S."/>
            <person name="Thiergart T."/>
            <person name="Pickel B."/>
            <person name="Atanasova L."/>
            <person name="Karlsson M."/>
            <person name="Huettel B."/>
            <person name="Barry K.W."/>
            <person name="Haridas S."/>
            <person name="Chen C."/>
            <person name="Bauer D."/>
            <person name="Andreopoulos W."/>
            <person name="Pangilinan J."/>
            <person name="LaButti K."/>
            <person name="Riley R."/>
            <person name="Lipzen A."/>
            <person name="Clum A."/>
            <person name="Drula E."/>
            <person name="Henrissat B."/>
            <person name="Kohler A."/>
            <person name="Grigoriev I.V."/>
            <person name="Martin F.M."/>
            <person name="Hacquard S."/>
        </authorList>
    </citation>
    <scope>NUCLEOTIDE SEQUENCE</scope>
    <source>
        <strain evidence="9">MPI-CAGE-CH-0230</strain>
    </source>
</reference>
<dbReference type="Pfam" id="PF00172">
    <property type="entry name" value="Zn_clus"/>
    <property type="match status" value="1"/>
</dbReference>
<feature type="domain" description="Zn(2)-C6 fungal-type" evidence="8">
    <location>
        <begin position="18"/>
        <end position="48"/>
    </location>
</feature>
<dbReference type="SUPFAM" id="SSF57701">
    <property type="entry name" value="Zn2/Cys6 DNA-binding domain"/>
    <property type="match status" value="1"/>
</dbReference>
<dbReference type="GO" id="GO:0005634">
    <property type="term" value="C:nucleus"/>
    <property type="evidence" value="ECO:0007669"/>
    <property type="project" value="UniProtKB-SubCell"/>
</dbReference>
<dbReference type="PANTHER" id="PTHR47782:SF12">
    <property type="entry name" value="ZN(II)2CYS6 TRANSCRIPTION FACTOR (EUROFUNG)"/>
    <property type="match status" value="1"/>
</dbReference>
<evidence type="ECO:0000256" key="4">
    <source>
        <dbReference type="ARBA" id="ARBA00023015"/>
    </source>
</evidence>
<dbReference type="GO" id="GO:0008270">
    <property type="term" value="F:zinc ion binding"/>
    <property type="evidence" value="ECO:0007669"/>
    <property type="project" value="InterPro"/>
</dbReference>
<keyword evidence="7" id="KW-0539">Nucleus</keyword>
<dbReference type="GO" id="GO:0006351">
    <property type="term" value="P:DNA-templated transcription"/>
    <property type="evidence" value="ECO:0007669"/>
    <property type="project" value="InterPro"/>
</dbReference>
<dbReference type="SMART" id="SM00066">
    <property type="entry name" value="GAL4"/>
    <property type="match status" value="1"/>
</dbReference>
<dbReference type="SMART" id="SM00906">
    <property type="entry name" value="Fungal_trans"/>
    <property type="match status" value="1"/>
</dbReference>
<keyword evidence="6" id="KW-0804">Transcription</keyword>
<evidence type="ECO:0000256" key="1">
    <source>
        <dbReference type="ARBA" id="ARBA00004123"/>
    </source>
</evidence>
<keyword evidence="5" id="KW-0238">DNA-binding</keyword>
<keyword evidence="2" id="KW-0479">Metal-binding</keyword>
<dbReference type="GO" id="GO:0045944">
    <property type="term" value="P:positive regulation of transcription by RNA polymerase II"/>
    <property type="evidence" value="ECO:0007669"/>
    <property type="project" value="TreeGrafter"/>
</dbReference>
<dbReference type="PROSITE" id="PS50048">
    <property type="entry name" value="ZN2_CY6_FUNGAL_2"/>
    <property type="match status" value="1"/>
</dbReference>
<dbReference type="GeneID" id="70188303"/>
<name>A0A9P8YA45_9PEZI</name>
<evidence type="ECO:0000256" key="6">
    <source>
        <dbReference type="ARBA" id="ARBA00023163"/>
    </source>
</evidence>
<keyword evidence="3" id="KW-0862">Zinc</keyword>
<sequence>MATSSFDNLQVVPSLSRACSRCHARKVKCDLRVPRCTACEKQNDECNITECVAYSHSTVQTLLDELHRLRGRLDVAESRGPREQSMTEQQVRSEAEELGVLAVGGPRRHDMRASYVGSATGTTFARIFFKQLGLSPLPRSGDFDAAFEHNVTCQYASLPPEKIAIHLMRTFIAQVHTFWPVLQLPSLRKVFKAIYHSPSRSSTRDKFKVFMVMALASALCADDKAYQSMADLNSSSAYFQTAVRLFSSIADGPRDLETLQCLLLIGLWMLEAGWDTHVDDIWHHSRYIMSVAIELGIHRRVPGWDVSQDDLETRNRVWWCTYNLERCVAVINGRVLSIREHAIDAPQPTTVGDDRLMPAEAHFAPAYSRVGSELFLLAIRLRRIGGRILESVYIARGPDGRAPLTSFKQICDEFDSLRKSLDGWKQSFDALDIKETREHSELKIEYCQLLLIMHRPSPTFMIPSAEMIGVCSKAVSSIVRHWRKLLSQYGVSAVSRCSRQLHSMLMVGLAGLYCDWQSTKVLSARSNLLYRHGTDVDMCVDLIERSLAQLRPLDKSFVRCRDLLQAARSRVYGANLNTVLNAHPEPPEPDMGPDTGLSNLSEPLGFYAGGPDSSLNPGHGMESYFNQISGYFDSTLVGLDENLTIWHDAFLDEIRTNRLAGD</sequence>
<evidence type="ECO:0000256" key="2">
    <source>
        <dbReference type="ARBA" id="ARBA00022723"/>
    </source>
</evidence>
<dbReference type="PROSITE" id="PS00463">
    <property type="entry name" value="ZN2_CY6_FUNGAL_1"/>
    <property type="match status" value="1"/>
</dbReference>
<dbReference type="Gene3D" id="4.10.240.10">
    <property type="entry name" value="Zn(2)-C6 fungal-type DNA-binding domain"/>
    <property type="match status" value="1"/>
</dbReference>
<protein>
    <submittedName>
        <fullName evidence="9">Fungal-specific transcription factor domain-containing protein</fullName>
    </submittedName>
</protein>
<evidence type="ECO:0000256" key="5">
    <source>
        <dbReference type="ARBA" id="ARBA00023125"/>
    </source>
</evidence>
<dbReference type="CDD" id="cd12148">
    <property type="entry name" value="fungal_TF_MHR"/>
    <property type="match status" value="1"/>
</dbReference>
<evidence type="ECO:0000313" key="10">
    <source>
        <dbReference type="Proteomes" id="UP000756346"/>
    </source>
</evidence>
<gene>
    <name evidence="9" type="ORF">B0I36DRAFT_363144</name>
</gene>
<dbReference type="GO" id="GO:0000981">
    <property type="term" value="F:DNA-binding transcription factor activity, RNA polymerase II-specific"/>
    <property type="evidence" value="ECO:0007669"/>
    <property type="project" value="InterPro"/>
</dbReference>
<accession>A0A9P8YA45</accession>
<dbReference type="AlphaFoldDB" id="A0A9P8YA45"/>
<dbReference type="CDD" id="cd00067">
    <property type="entry name" value="GAL4"/>
    <property type="match status" value="1"/>
</dbReference>
<dbReference type="GO" id="GO:0043565">
    <property type="term" value="F:sequence-specific DNA binding"/>
    <property type="evidence" value="ECO:0007669"/>
    <property type="project" value="TreeGrafter"/>
</dbReference>
<evidence type="ECO:0000313" key="9">
    <source>
        <dbReference type="EMBL" id="KAH7031455.1"/>
    </source>
</evidence>
<comment type="caution">
    <text evidence="9">The sequence shown here is derived from an EMBL/GenBank/DDBJ whole genome shotgun (WGS) entry which is preliminary data.</text>
</comment>
<dbReference type="PANTHER" id="PTHR47782">
    <property type="entry name" value="ZN(II)2CYS6 TRANSCRIPTION FACTOR (EUROFUNG)-RELATED"/>
    <property type="match status" value="1"/>
</dbReference>
<evidence type="ECO:0000259" key="8">
    <source>
        <dbReference type="PROSITE" id="PS50048"/>
    </source>
</evidence>
<keyword evidence="10" id="KW-1185">Reference proteome</keyword>
<proteinExistence type="predicted"/>
<keyword evidence="4" id="KW-0805">Transcription regulation</keyword>
<dbReference type="RefSeq" id="XP_046013135.1">
    <property type="nucleotide sequence ID" value="XM_046158757.1"/>
</dbReference>
<comment type="subcellular location">
    <subcellularLocation>
        <location evidence="1">Nucleus</location>
    </subcellularLocation>
</comment>
<dbReference type="Proteomes" id="UP000756346">
    <property type="component" value="Unassembled WGS sequence"/>
</dbReference>
<dbReference type="Pfam" id="PF04082">
    <property type="entry name" value="Fungal_trans"/>
    <property type="match status" value="1"/>
</dbReference>
<dbReference type="InterPro" id="IPR001138">
    <property type="entry name" value="Zn2Cys6_DnaBD"/>
</dbReference>
<organism evidence="9 10">
    <name type="scientific">Microdochium trichocladiopsis</name>
    <dbReference type="NCBI Taxonomy" id="1682393"/>
    <lineage>
        <taxon>Eukaryota</taxon>
        <taxon>Fungi</taxon>
        <taxon>Dikarya</taxon>
        <taxon>Ascomycota</taxon>
        <taxon>Pezizomycotina</taxon>
        <taxon>Sordariomycetes</taxon>
        <taxon>Xylariomycetidae</taxon>
        <taxon>Xylariales</taxon>
        <taxon>Microdochiaceae</taxon>
        <taxon>Microdochium</taxon>
    </lineage>
</organism>
<dbReference type="OrthoDB" id="25921at2759"/>
<evidence type="ECO:0000256" key="7">
    <source>
        <dbReference type="ARBA" id="ARBA00023242"/>
    </source>
</evidence>